<dbReference type="CDD" id="cd02440">
    <property type="entry name" value="AdoMet_MTases"/>
    <property type="match status" value="1"/>
</dbReference>
<dbReference type="AlphaFoldDB" id="A0A9E5MJ45"/>
<keyword evidence="4" id="KW-0949">S-adenosyl-L-methionine</keyword>
<keyword evidence="5" id="KW-0443">Lipid metabolism</keyword>
<dbReference type="SUPFAM" id="SSF53335">
    <property type="entry name" value="S-adenosyl-L-methionine-dependent methyltransferases"/>
    <property type="match status" value="1"/>
</dbReference>
<dbReference type="PIRSF" id="PIRSF003085">
    <property type="entry name" value="CMAS"/>
    <property type="match status" value="1"/>
</dbReference>
<reference evidence="7" key="1">
    <citation type="submission" date="2020-03" db="EMBL/GenBank/DDBJ databases">
        <authorList>
            <person name="Guo F."/>
        </authorList>
    </citation>
    <scope>NUCLEOTIDE SEQUENCE</scope>
    <source>
        <strain evidence="7">JCM 30134</strain>
    </source>
</reference>
<dbReference type="Gene3D" id="3.40.50.150">
    <property type="entry name" value="Vaccinia Virus protein VP39"/>
    <property type="match status" value="1"/>
</dbReference>
<comment type="similarity">
    <text evidence="1">Belongs to the CFA/CMAS family.</text>
</comment>
<dbReference type="GO" id="GO:0032259">
    <property type="term" value="P:methylation"/>
    <property type="evidence" value="ECO:0007669"/>
    <property type="project" value="UniProtKB-KW"/>
</dbReference>
<dbReference type="GO" id="GO:0008610">
    <property type="term" value="P:lipid biosynthetic process"/>
    <property type="evidence" value="ECO:0007669"/>
    <property type="project" value="InterPro"/>
</dbReference>
<organism evidence="7 8">
    <name type="scientific">Pseudomaricurvus hydrocarbonicus</name>
    <dbReference type="NCBI Taxonomy" id="1470433"/>
    <lineage>
        <taxon>Bacteria</taxon>
        <taxon>Pseudomonadati</taxon>
        <taxon>Pseudomonadota</taxon>
        <taxon>Gammaproteobacteria</taxon>
        <taxon>Cellvibrionales</taxon>
        <taxon>Cellvibrionaceae</taxon>
        <taxon>Pseudomaricurvus</taxon>
    </lineage>
</organism>
<dbReference type="InterPro" id="IPR003333">
    <property type="entry name" value="CMAS"/>
</dbReference>
<evidence type="ECO:0000313" key="7">
    <source>
        <dbReference type="EMBL" id="NHO64494.1"/>
    </source>
</evidence>
<sequence length="425" mass="48090">MDETAASRHMEATDRVSWLDRLSRKIMLNILSGLQVGHLTLEDADGVYRFGEERQESQSQVQLQAHVRVHSFSAYRQLLFGGSIGAGEAYMMAEWSTPCLVSVVRLMCANMRILDQVDGRWSRLKGVVNGLAHRLNANSRSGSRKNIAAHYDLGNDFFELFLDPKLMYSSAIYPAEHSSLEEASVYKLDAVCQKLCLSEKDHLLEIGTGWGGLAVHAAKHYGCRVTTTTLSKEQYAHAQKVVRAEGLEDRITLLLKDYRDLTGSYDKLVSIEMIEAVGHKYYPTYFRQCSQLLKEDGLMLIQAITIADQRFESASRSVDFIQKYIFPGGSLPSNSVIASCVADYTNMMLVDLHDIGLDYAKTLCDWRTRFHARIEAVKSQGFDEVFYRMWDFYLAYCEGGFRERAISTVQVVMAKPNARTIDARF</sequence>
<evidence type="ECO:0000256" key="6">
    <source>
        <dbReference type="PIRSR" id="PIRSR003085-1"/>
    </source>
</evidence>
<feature type="active site" evidence="6">
    <location>
        <position position="397"/>
    </location>
</feature>
<comment type="caution">
    <text evidence="7">The sequence shown here is derived from an EMBL/GenBank/DDBJ whole genome shotgun (WGS) entry which is preliminary data.</text>
</comment>
<dbReference type="GO" id="GO:0008168">
    <property type="term" value="F:methyltransferase activity"/>
    <property type="evidence" value="ECO:0007669"/>
    <property type="project" value="UniProtKB-KW"/>
</dbReference>
<accession>A0A9E5MJ45</accession>
<evidence type="ECO:0000256" key="5">
    <source>
        <dbReference type="ARBA" id="ARBA00023098"/>
    </source>
</evidence>
<proteinExistence type="inferred from homology"/>
<dbReference type="Proteomes" id="UP000787472">
    <property type="component" value="Unassembled WGS sequence"/>
</dbReference>
<name>A0A9E5MJ45_9GAMM</name>
<dbReference type="PANTHER" id="PTHR43667">
    <property type="entry name" value="CYCLOPROPANE-FATTY-ACYL-PHOSPHOLIPID SYNTHASE"/>
    <property type="match status" value="1"/>
</dbReference>
<evidence type="ECO:0000313" key="8">
    <source>
        <dbReference type="Proteomes" id="UP000787472"/>
    </source>
</evidence>
<evidence type="ECO:0000256" key="1">
    <source>
        <dbReference type="ARBA" id="ARBA00010815"/>
    </source>
</evidence>
<dbReference type="InterPro" id="IPR029063">
    <property type="entry name" value="SAM-dependent_MTases_sf"/>
</dbReference>
<evidence type="ECO:0000256" key="3">
    <source>
        <dbReference type="ARBA" id="ARBA00022679"/>
    </source>
</evidence>
<keyword evidence="2 7" id="KW-0489">Methyltransferase</keyword>
<dbReference type="InterPro" id="IPR050723">
    <property type="entry name" value="CFA/CMAS"/>
</dbReference>
<keyword evidence="8" id="KW-1185">Reference proteome</keyword>
<dbReference type="EMBL" id="JAAONZ010000002">
    <property type="protein sequence ID" value="NHO64494.1"/>
    <property type="molecule type" value="Genomic_DNA"/>
</dbReference>
<dbReference type="Pfam" id="PF02353">
    <property type="entry name" value="CMAS"/>
    <property type="match status" value="1"/>
</dbReference>
<evidence type="ECO:0000256" key="4">
    <source>
        <dbReference type="ARBA" id="ARBA00022691"/>
    </source>
</evidence>
<dbReference type="PANTHER" id="PTHR43667:SF2">
    <property type="entry name" value="FATTY ACID C-METHYL TRANSFERASE"/>
    <property type="match status" value="1"/>
</dbReference>
<evidence type="ECO:0000256" key="2">
    <source>
        <dbReference type="ARBA" id="ARBA00022603"/>
    </source>
</evidence>
<protein>
    <submittedName>
        <fullName evidence="7">Class I SAM-dependent methyltransferase</fullName>
    </submittedName>
</protein>
<gene>
    <name evidence="7" type="ORF">G8770_02905</name>
</gene>
<keyword evidence="3" id="KW-0808">Transferase</keyword>